<evidence type="ECO:0000256" key="1">
    <source>
        <dbReference type="ARBA" id="ARBA00004571"/>
    </source>
</evidence>
<evidence type="ECO:0000256" key="4">
    <source>
        <dbReference type="ARBA" id="ARBA00022692"/>
    </source>
</evidence>
<dbReference type="PANTHER" id="PTHR30069">
    <property type="entry name" value="TONB-DEPENDENT OUTER MEMBRANE RECEPTOR"/>
    <property type="match status" value="1"/>
</dbReference>
<comment type="subcellular location">
    <subcellularLocation>
        <location evidence="1 8">Cell outer membrane</location>
        <topology evidence="1 8">Multi-pass membrane protein</topology>
    </subcellularLocation>
</comment>
<evidence type="ECO:0000256" key="2">
    <source>
        <dbReference type="ARBA" id="ARBA00022448"/>
    </source>
</evidence>
<dbReference type="InterPro" id="IPR036942">
    <property type="entry name" value="Beta-barrel_TonB_sf"/>
</dbReference>
<feature type="domain" description="TonB-dependent receptor plug" evidence="9">
    <location>
        <begin position="245"/>
        <end position="343"/>
    </location>
</feature>
<gene>
    <name evidence="10" type="ORF">ACFOWD_07410</name>
</gene>
<protein>
    <submittedName>
        <fullName evidence="10">Carboxypeptidase-like regulatory domain-containing protein</fullName>
    </submittedName>
</protein>
<evidence type="ECO:0000256" key="8">
    <source>
        <dbReference type="PROSITE-ProRule" id="PRU01360"/>
    </source>
</evidence>
<dbReference type="InterPro" id="IPR037066">
    <property type="entry name" value="Plug_dom_sf"/>
</dbReference>
<dbReference type="PANTHER" id="PTHR30069:SF29">
    <property type="entry name" value="HEMOGLOBIN AND HEMOGLOBIN-HAPTOGLOBIN-BINDING PROTEIN 1-RELATED"/>
    <property type="match status" value="1"/>
</dbReference>
<dbReference type="InterPro" id="IPR039426">
    <property type="entry name" value="TonB-dep_rcpt-like"/>
</dbReference>
<reference evidence="11" key="1">
    <citation type="journal article" date="2019" name="Int. J. Syst. Evol. Microbiol.">
        <title>The Global Catalogue of Microorganisms (GCM) 10K type strain sequencing project: providing services to taxonomists for standard genome sequencing and annotation.</title>
        <authorList>
            <consortium name="The Broad Institute Genomics Platform"/>
            <consortium name="The Broad Institute Genome Sequencing Center for Infectious Disease"/>
            <person name="Wu L."/>
            <person name="Ma J."/>
        </authorList>
    </citation>
    <scope>NUCLEOTIDE SEQUENCE [LARGE SCALE GENOMIC DNA]</scope>
    <source>
        <strain evidence="11">CECT 8655</strain>
    </source>
</reference>
<keyword evidence="11" id="KW-1185">Reference proteome</keyword>
<evidence type="ECO:0000256" key="5">
    <source>
        <dbReference type="ARBA" id="ARBA00022729"/>
    </source>
</evidence>
<dbReference type="Gene3D" id="2.40.170.20">
    <property type="entry name" value="TonB-dependent receptor, beta-barrel domain"/>
    <property type="match status" value="1"/>
</dbReference>
<keyword evidence="2 8" id="KW-0813">Transport</keyword>
<evidence type="ECO:0000256" key="3">
    <source>
        <dbReference type="ARBA" id="ARBA00022452"/>
    </source>
</evidence>
<dbReference type="Pfam" id="PF07715">
    <property type="entry name" value="Plug"/>
    <property type="match status" value="1"/>
</dbReference>
<accession>A0ABV8R917</accession>
<comment type="caution">
    <text evidence="10">The sequence shown here is derived from an EMBL/GenBank/DDBJ whole genome shotgun (WGS) entry which is preliminary data.</text>
</comment>
<keyword evidence="5" id="KW-0732">Signal</keyword>
<dbReference type="PROSITE" id="PS52016">
    <property type="entry name" value="TONB_DEPENDENT_REC_3"/>
    <property type="match status" value="1"/>
</dbReference>
<dbReference type="Gene3D" id="2.170.130.10">
    <property type="entry name" value="TonB-dependent receptor, plug domain"/>
    <property type="match status" value="1"/>
</dbReference>
<dbReference type="EMBL" id="JBHSCY010000001">
    <property type="protein sequence ID" value="MFC4268728.1"/>
    <property type="molecule type" value="Genomic_DNA"/>
</dbReference>
<evidence type="ECO:0000256" key="6">
    <source>
        <dbReference type="ARBA" id="ARBA00023136"/>
    </source>
</evidence>
<evidence type="ECO:0000256" key="7">
    <source>
        <dbReference type="ARBA" id="ARBA00023237"/>
    </source>
</evidence>
<keyword evidence="3 8" id="KW-1134">Transmembrane beta strand</keyword>
<evidence type="ECO:0000313" key="10">
    <source>
        <dbReference type="EMBL" id="MFC4268728.1"/>
    </source>
</evidence>
<dbReference type="SUPFAM" id="SSF56935">
    <property type="entry name" value="Porins"/>
    <property type="match status" value="1"/>
</dbReference>
<evidence type="ECO:0000313" key="11">
    <source>
        <dbReference type="Proteomes" id="UP001595826"/>
    </source>
</evidence>
<keyword evidence="4 8" id="KW-0812">Transmembrane</keyword>
<dbReference type="InterPro" id="IPR012910">
    <property type="entry name" value="Plug_dom"/>
</dbReference>
<organism evidence="10 11">
    <name type="scientific">Polaribacter marinivivus</name>
    <dbReference type="NCBI Taxonomy" id="1524260"/>
    <lineage>
        <taxon>Bacteria</taxon>
        <taxon>Pseudomonadati</taxon>
        <taxon>Bacteroidota</taxon>
        <taxon>Flavobacteriia</taxon>
        <taxon>Flavobacteriales</taxon>
        <taxon>Flavobacteriaceae</taxon>
    </lineage>
</organism>
<dbReference type="InterPro" id="IPR008969">
    <property type="entry name" value="CarboxyPept-like_regulatory"/>
</dbReference>
<sequence>MKKCILLVLCVFTLQIQSQNKEDLISISFTENTLKEVFTLLENKTSFQFFYIDSWLEDDKLTKEFKNKNIEFILKDILRKTSLNFTIIDDKKIILTKGNLIHKTLYEEKNELIVEEDLERPIYIENVVDENNETIIIGKQTVGNKKKSYTIKGIVKNKQTKNPIEGVVVLERNKKISSTTDSKGVFSLELPYGKNTIETLLLGFTPSSKNLIVFGDGSINITLNEESEMLDELVIKTKKESNVKEVISGITQINIEEIKNIPQVLGERDILKVATTLPGIKSAGEGAEGVNVRGGKVDQNLFLLDESVMYNPAHFLGLFSAINPFTTSDLKVYKGNIPAEFGGRISSVFDIETKDADTEKFKGEASIGVVTSNVSLEIPIVKKKSGLLVGFRSTYSNWVLKSLNDKSLNNSSASFFDVIAKYNHQFNEKNRLKITAYHSNDDFRIASDTTNTYGNTLASINWSHKFNDKNHGNLILSSSNYAFNINYNSIGNNNFDLKYTINEIGAKLKMHYSHSKKHSFDYGISSKLYNVSPGRLSPSDNNSIITPITIEDEKGLESAVFISDNFTVNKKLSFNLGLRYSVYLGLGESTQRYYADNSPTTDANLINSEQFKNNEVYQTYQGLEYRFSGRYFLNPELSLKASLNRSFQFIHRLSNNTTASPTDAWKLSDVNIKPQEGIQVSLGIFKNINVNEYELSIESYYKDYKNVLDYKVGAEFLLNERIETQVLQGPGKSYGIEFLAKKNVGRLNGWIGYSYSRSFIKLDSPFDEERVNNGEFFPTNFDKPHDFNLIANYKLTKRFSLSSNFTYQTGRPITYPTGKYIYQGNEYVLYSDRNQFRIPDYFRLDIGLNIEGNHKIKKFAHSFWNISVYNILGRNNPFAVFFATENGTVKAYQSSIFSTPIPTITYNFKF</sequence>
<name>A0ABV8R917_9FLAO</name>
<dbReference type="Proteomes" id="UP001595826">
    <property type="component" value="Unassembled WGS sequence"/>
</dbReference>
<keyword evidence="6 8" id="KW-0472">Membrane</keyword>
<comment type="similarity">
    <text evidence="8">Belongs to the TonB-dependent receptor family.</text>
</comment>
<dbReference type="RefSeq" id="WP_377409366.1">
    <property type="nucleotide sequence ID" value="NZ_JBHSCY010000001.1"/>
</dbReference>
<evidence type="ECO:0000259" key="9">
    <source>
        <dbReference type="Pfam" id="PF07715"/>
    </source>
</evidence>
<proteinExistence type="inferred from homology"/>
<dbReference type="Gene3D" id="2.60.40.1120">
    <property type="entry name" value="Carboxypeptidase-like, regulatory domain"/>
    <property type="match status" value="1"/>
</dbReference>
<dbReference type="Pfam" id="PF13715">
    <property type="entry name" value="CarbopepD_reg_2"/>
    <property type="match status" value="1"/>
</dbReference>
<dbReference type="SUPFAM" id="SSF49464">
    <property type="entry name" value="Carboxypeptidase regulatory domain-like"/>
    <property type="match status" value="1"/>
</dbReference>
<keyword evidence="7 8" id="KW-0998">Cell outer membrane</keyword>